<protein>
    <submittedName>
        <fullName evidence="2">Uncharacterized protein</fullName>
    </submittedName>
</protein>
<proteinExistence type="predicted"/>
<keyword evidence="1" id="KW-0472">Membrane</keyword>
<sequence length="83" mass="9275">MEQKGLNAIPFPNTPENLPKYGTADFHGHASVPSFLKNLRQDDIILLVLIVLLLTDNYCNDRLLIAVLILIFLSGLDLNFPGR</sequence>
<keyword evidence="1" id="KW-1133">Transmembrane helix</keyword>
<evidence type="ECO:0000313" key="2">
    <source>
        <dbReference type="EMBL" id="SHI48605.1"/>
    </source>
</evidence>
<dbReference type="RefSeq" id="WP_149677570.1">
    <property type="nucleotide sequence ID" value="NZ_DAONMB010000062.1"/>
</dbReference>
<evidence type="ECO:0000256" key="1">
    <source>
        <dbReference type="SAM" id="Phobius"/>
    </source>
</evidence>
<dbReference type="EMBL" id="FQZP01000003">
    <property type="protein sequence ID" value="SHI48605.1"/>
    <property type="molecule type" value="Genomic_DNA"/>
</dbReference>
<keyword evidence="3" id="KW-1185">Reference proteome</keyword>
<dbReference type="AlphaFoldDB" id="A0A1M6BIR8"/>
<reference evidence="2 3" key="1">
    <citation type="submission" date="2016-11" db="EMBL/GenBank/DDBJ databases">
        <authorList>
            <person name="Varghese N."/>
            <person name="Submissions S."/>
        </authorList>
    </citation>
    <scope>NUCLEOTIDE SEQUENCE [LARGE SCALE GENOMIC DNA]</scope>
    <source>
        <strain evidence="2 3">DSM 19027</strain>
    </source>
</reference>
<keyword evidence="1" id="KW-0812">Transmembrane</keyword>
<accession>A0A1M6BIR8</accession>
<organism evidence="2 3">
    <name type="scientific">Thermoclostridium caenicola</name>
    <dbReference type="NCBI Taxonomy" id="659425"/>
    <lineage>
        <taxon>Bacteria</taxon>
        <taxon>Bacillati</taxon>
        <taxon>Bacillota</taxon>
        <taxon>Clostridia</taxon>
        <taxon>Eubacteriales</taxon>
        <taxon>Oscillospiraceae</taxon>
        <taxon>Thermoclostridium</taxon>
    </lineage>
</organism>
<evidence type="ECO:0000313" key="3">
    <source>
        <dbReference type="Proteomes" id="UP000324781"/>
    </source>
</evidence>
<feature type="transmembrane region" description="Helical" evidence="1">
    <location>
        <begin position="63"/>
        <end position="80"/>
    </location>
</feature>
<dbReference type="Proteomes" id="UP000324781">
    <property type="component" value="Unassembled WGS sequence"/>
</dbReference>
<gene>
    <name evidence="2" type="ORF">SAMN05444373_100322</name>
</gene>
<name>A0A1M6BIR8_9FIRM</name>